<feature type="transmembrane region" description="Helical" evidence="1">
    <location>
        <begin position="147"/>
        <end position="167"/>
    </location>
</feature>
<keyword evidence="1" id="KW-0812">Transmembrane</keyword>
<comment type="caution">
    <text evidence="3">The sequence shown here is derived from an EMBL/GenBank/DDBJ whole genome shotgun (WGS) entry which is preliminary data.</text>
</comment>
<keyword evidence="1" id="KW-1133">Transmembrane helix</keyword>
<dbReference type="EMBL" id="JAEKNS010000146">
    <property type="protein sequence ID" value="MBJ7596100.1"/>
    <property type="molecule type" value="Genomic_DNA"/>
</dbReference>
<feature type="transmembrane region" description="Helical" evidence="1">
    <location>
        <begin position="240"/>
        <end position="258"/>
    </location>
</feature>
<evidence type="ECO:0000313" key="3">
    <source>
        <dbReference type="EMBL" id="PZR83201.1"/>
    </source>
</evidence>
<feature type="transmembrane region" description="Helical" evidence="1">
    <location>
        <begin position="213"/>
        <end position="234"/>
    </location>
</feature>
<protein>
    <submittedName>
        <fullName evidence="3">DUF1385 domain-containing protein</fullName>
    </submittedName>
</protein>
<dbReference type="AlphaFoldDB" id="A0A2W6AYV3"/>
<evidence type="ECO:0000313" key="5">
    <source>
        <dbReference type="Proteomes" id="UP000606991"/>
    </source>
</evidence>
<reference evidence="3 4" key="1">
    <citation type="journal article" date="2017" name="Nature">
        <title>Atmospheric trace gases support primary production in Antarctic desert surface soil.</title>
        <authorList>
            <person name="Ji M."/>
            <person name="Greening C."/>
            <person name="Vanwonterghem I."/>
            <person name="Carere C.R."/>
            <person name="Bay S.K."/>
            <person name="Steen J.A."/>
            <person name="Montgomery K."/>
            <person name="Lines T."/>
            <person name="Beardall J."/>
            <person name="van Dorst J."/>
            <person name="Snape I."/>
            <person name="Stott M.B."/>
            <person name="Hugenholtz P."/>
            <person name="Ferrari B.C."/>
        </authorList>
    </citation>
    <scope>NUCLEOTIDE SEQUENCE [LARGE SCALE GENOMIC DNA]</scope>
    <source>
        <strain evidence="3">RRmetagenome_bin12</strain>
    </source>
</reference>
<dbReference type="PANTHER" id="PTHR42867">
    <property type="entry name" value="MEMBRANE PROTEIN-RELATED"/>
    <property type="match status" value="1"/>
</dbReference>
<accession>A0A2W6AYV3</accession>
<evidence type="ECO:0000313" key="2">
    <source>
        <dbReference type="EMBL" id="MBJ7596100.1"/>
    </source>
</evidence>
<dbReference type="Proteomes" id="UP000606991">
    <property type="component" value="Unassembled WGS sequence"/>
</dbReference>
<keyword evidence="1" id="KW-0472">Membrane</keyword>
<reference evidence="3" key="2">
    <citation type="submission" date="2018-05" db="EMBL/GenBank/DDBJ databases">
        <authorList>
            <person name="Ferrari B."/>
        </authorList>
    </citation>
    <scope>NUCLEOTIDE SEQUENCE</scope>
    <source>
        <strain evidence="3">RRmetagenome_bin12</strain>
    </source>
</reference>
<sequence>MRRPRIRDIVLTAALSAATAPPQMFFYGGQAVIEGVLMRGRHHYAVAARRPDGSITVTSEMLNSRVNTNPVWAKPFLRGVAGLYEMLALGMRALQWSANVQLGEEAQLSANTLRGTVAVSMVFALGLFIGLPLLLAGVLHRGSQRSVVGVLIEGAFRALILLGYLALIGRLRSVRRLFEYHGAEHKAINCLESGAVVDVAHVRPSSRLHPRCGTGFLVVVALVSVIVFAPLGVLPIPVRIALQIALVPVVAGISYESIRGLARIRHTTFGRVALVPVLATQRLSTREPDDRQIEVAITALAAARAGEDSVSELHDATAT</sequence>
<proteinExistence type="predicted"/>
<organism evidence="3 4">
    <name type="scientific">Candidatus Aeolococcus gillhamiae</name>
    <dbReference type="NCBI Taxonomy" id="3127015"/>
    <lineage>
        <taxon>Bacteria</taxon>
        <taxon>Bacillati</taxon>
        <taxon>Candidatus Dormiibacterota</taxon>
        <taxon>Candidatus Dormibacteria</taxon>
        <taxon>Candidatus Aeolococcales</taxon>
        <taxon>Candidatus Aeolococcaceae</taxon>
        <taxon>Candidatus Aeolococcus</taxon>
    </lineage>
</organism>
<dbReference type="PANTHER" id="PTHR42867:SF1">
    <property type="entry name" value="MEMBRANE PROTEIN-RELATED"/>
    <property type="match status" value="1"/>
</dbReference>
<evidence type="ECO:0000313" key="4">
    <source>
        <dbReference type="Proteomes" id="UP000248724"/>
    </source>
</evidence>
<dbReference type="EMBL" id="QHBU01000042">
    <property type="protein sequence ID" value="PZR83201.1"/>
    <property type="molecule type" value="Genomic_DNA"/>
</dbReference>
<accession>A0A934K5H5</accession>
<reference evidence="2 5" key="3">
    <citation type="submission" date="2020-10" db="EMBL/GenBank/DDBJ databases">
        <title>Ca. Dormibacterota MAGs.</title>
        <authorList>
            <person name="Montgomery K."/>
        </authorList>
    </citation>
    <scope>NUCLEOTIDE SEQUENCE [LARGE SCALE GENOMIC DNA]</scope>
    <source>
        <strain evidence="2">SC8812_S17_18</strain>
    </source>
</reference>
<dbReference type="RefSeq" id="WP_337313823.1">
    <property type="nucleotide sequence ID" value="NZ_JAEKNS010000146.1"/>
</dbReference>
<dbReference type="InterPro" id="IPR010787">
    <property type="entry name" value="DUF1385"/>
</dbReference>
<evidence type="ECO:0000256" key="1">
    <source>
        <dbReference type="SAM" id="Phobius"/>
    </source>
</evidence>
<name>A0A2W6AYV3_9BACT</name>
<feature type="transmembrane region" description="Helical" evidence="1">
    <location>
        <begin position="115"/>
        <end position="135"/>
    </location>
</feature>
<dbReference type="Proteomes" id="UP000248724">
    <property type="component" value="Unassembled WGS sequence"/>
</dbReference>
<dbReference type="Pfam" id="PF07136">
    <property type="entry name" value="DUF1385"/>
    <property type="match status" value="1"/>
</dbReference>
<gene>
    <name evidence="3" type="ORF">DLM65_02510</name>
    <name evidence="2" type="ORF">JF886_14820</name>
</gene>